<keyword evidence="2" id="KW-0282">Flagellum</keyword>
<gene>
    <name evidence="2" type="ORF">K1I37_19540</name>
</gene>
<dbReference type="SUPFAM" id="SSF140566">
    <property type="entry name" value="FlgN-like"/>
    <property type="match status" value="1"/>
</dbReference>
<keyword evidence="2" id="KW-0966">Cell projection</keyword>
<keyword evidence="3" id="KW-1185">Reference proteome</keyword>
<accession>T0BH91</accession>
<dbReference type="Gene3D" id="1.20.58.300">
    <property type="entry name" value="FlgN-like"/>
    <property type="match status" value="1"/>
</dbReference>
<dbReference type="AlphaFoldDB" id="T0BH91"/>
<evidence type="ECO:0000256" key="1">
    <source>
        <dbReference type="ARBA" id="ARBA00022795"/>
    </source>
</evidence>
<dbReference type="OrthoDB" id="2049621at2"/>
<dbReference type="RefSeq" id="WP_021297688.1">
    <property type="nucleotide sequence ID" value="NZ_AURB01000158.1"/>
</dbReference>
<keyword evidence="1" id="KW-1005">Bacterial flagellum biogenesis</keyword>
<accession>A0A9E7CVX2</accession>
<keyword evidence="2" id="KW-0969">Cilium</keyword>
<reference evidence="3" key="1">
    <citation type="journal article" date="2022" name="G3 (Bethesda)">
        <title>Unveiling the complete genome sequence of Alicyclobacillus acidoterrestris DSM 3922T, a taint-producing strain.</title>
        <authorList>
            <person name="Leonardo I.C."/>
            <person name="Barreto Crespo M.T."/>
            <person name="Gaspar F.B."/>
        </authorList>
    </citation>
    <scope>NUCLEOTIDE SEQUENCE [LARGE SCALE GENOMIC DNA]</scope>
    <source>
        <strain evidence="3">DSM 3922</strain>
    </source>
</reference>
<evidence type="ECO:0000313" key="3">
    <source>
        <dbReference type="Proteomes" id="UP000829401"/>
    </source>
</evidence>
<dbReference type="STRING" id="1356854.N007_13170"/>
<dbReference type="EMBL" id="CP080467">
    <property type="protein sequence ID" value="UNO48803.1"/>
    <property type="molecule type" value="Genomic_DNA"/>
</dbReference>
<dbReference type="Proteomes" id="UP000829401">
    <property type="component" value="Chromosome"/>
</dbReference>
<organism evidence="2 3">
    <name type="scientific">Alicyclobacillus acidoterrestris (strain ATCC 49025 / DSM 3922 / CIP 106132 / NCIMB 13137 / GD3B)</name>
    <dbReference type="NCBI Taxonomy" id="1356854"/>
    <lineage>
        <taxon>Bacteria</taxon>
        <taxon>Bacillati</taxon>
        <taxon>Bacillota</taxon>
        <taxon>Bacilli</taxon>
        <taxon>Bacillales</taxon>
        <taxon>Alicyclobacillaceae</taxon>
        <taxon>Alicyclobacillus</taxon>
    </lineage>
</organism>
<dbReference type="GO" id="GO:0044780">
    <property type="term" value="P:bacterial-type flagellum assembly"/>
    <property type="evidence" value="ECO:0007669"/>
    <property type="project" value="InterPro"/>
</dbReference>
<protein>
    <submittedName>
        <fullName evidence="2">Flagellar protein FlgN</fullName>
    </submittedName>
</protein>
<evidence type="ECO:0000313" key="2">
    <source>
        <dbReference type="EMBL" id="UNO48803.1"/>
    </source>
</evidence>
<sequence length="161" mass="18053">MPELSARLLDVLKETLECEERICCLMEQHKKLLIAGREVTAESILDEIQQLCSSVSASESRRETVVREIAEVEGLDPTELTANKLLELPSLLSIREELASVTTRLRQVVKGIVQLRDEIEALALHAKAYSDFVLSVLQQNAQTKPYGSVTLPYSRFISVRT</sequence>
<name>T0BH91_ALIAG</name>
<dbReference type="Pfam" id="PF05130">
    <property type="entry name" value="FlgN"/>
    <property type="match status" value="1"/>
</dbReference>
<dbReference type="InterPro" id="IPR036679">
    <property type="entry name" value="FlgN-like_sf"/>
</dbReference>
<dbReference type="KEGG" id="aaco:K1I37_19540"/>
<proteinExistence type="predicted"/>
<dbReference type="InterPro" id="IPR007809">
    <property type="entry name" value="FlgN-like"/>
</dbReference>